<reference evidence="6 7" key="1">
    <citation type="submission" date="2020-10" db="EMBL/GenBank/DDBJ databases">
        <title>Connecting structure to function with the recovery of over 1000 high-quality activated sludge metagenome-assembled genomes encoding full-length rRNA genes using long-read sequencing.</title>
        <authorList>
            <person name="Singleton C.M."/>
            <person name="Petriglieri F."/>
            <person name="Kristensen J.M."/>
            <person name="Kirkegaard R.H."/>
            <person name="Michaelsen T.Y."/>
            <person name="Andersen M.H."/>
            <person name="Karst S.M."/>
            <person name="Dueholm M.S."/>
            <person name="Nielsen P.H."/>
            <person name="Albertsen M."/>
        </authorList>
    </citation>
    <scope>NUCLEOTIDE SEQUENCE [LARGE SCALE GENOMIC DNA]</scope>
    <source>
        <strain evidence="6">Fred_18-Q3-R57-64_BAT3C.720</strain>
    </source>
</reference>
<name>A0A935T5E5_9PROT</name>
<sequence>MRELLFLLKTKIADAASEFATDSIDLIHVYGFHDYDSIKRGFETWRPKLAADVVIICNNIFDQDHGCEIWRFRQGPQSRFQDNQAFLHSDELGVLQCGAAENRDGFGWLEKGSEEREKLKNYFFALGTRQIEQLELAQAKAGLIALNKTLTNCQAEVSNLSHTIDGLKAQLAILKQAVAQRDLSNGTLTDERDLAVKNYADVRRSTSWRVTAPLRFLGYLLKGDFATALNALRWVITQRITRLPPSVQGTLTELLSGPQKVRSCLLYSSANYAAITTIVDERCGLSCLPPWSDPLCAVLPADPPAIDVSVVTFNSSRWVAAFVDSLLALDYPKSKLNFSFVDNSSTDSTLAELRIAARCLESVGSAVTLRSRPNHGFGSGHNFAIRAGSAPFCLVTNIDLAFERDALTRVVANALADLPQAAAWEFRQKPYEHPKFYDPVTGITNWNTHACVLLRREAIEHVGGYDEALFVYGEDVELSYRFASRGIPSILSIGNCIPLQLRF</sequence>
<dbReference type="Proteomes" id="UP000706151">
    <property type="component" value="Unassembled WGS sequence"/>
</dbReference>
<dbReference type="Pfam" id="PF13578">
    <property type="entry name" value="Methyltransf_24"/>
    <property type="match status" value="1"/>
</dbReference>
<feature type="domain" description="Glycosyltransferase 2-like" evidence="5">
    <location>
        <begin position="308"/>
        <end position="421"/>
    </location>
</feature>
<dbReference type="InterPro" id="IPR029044">
    <property type="entry name" value="Nucleotide-diphossugar_trans"/>
</dbReference>
<keyword evidence="3" id="KW-0808">Transferase</keyword>
<evidence type="ECO:0000256" key="4">
    <source>
        <dbReference type="SAM" id="Coils"/>
    </source>
</evidence>
<gene>
    <name evidence="6" type="ORF">IPK02_04610</name>
</gene>
<feature type="coiled-coil region" evidence="4">
    <location>
        <begin position="150"/>
        <end position="177"/>
    </location>
</feature>
<dbReference type="PANTHER" id="PTHR43179:SF12">
    <property type="entry name" value="GALACTOFURANOSYLTRANSFERASE GLFT2"/>
    <property type="match status" value="1"/>
</dbReference>
<evidence type="ECO:0000256" key="1">
    <source>
        <dbReference type="ARBA" id="ARBA00006739"/>
    </source>
</evidence>
<keyword evidence="2" id="KW-0328">Glycosyltransferase</keyword>
<dbReference type="Pfam" id="PF00535">
    <property type="entry name" value="Glycos_transf_2"/>
    <property type="match status" value="1"/>
</dbReference>
<evidence type="ECO:0000256" key="2">
    <source>
        <dbReference type="ARBA" id="ARBA00022676"/>
    </source>
</evidence>
<dbReference type="PANTHER" id="PTHR43179">
    <property type="entry name" value="RHAMNOSYLTRANSFERASE WBBL"/>
    <property type="match status" value="1"/>
</dbReference>
<dbReference type="Gene3D" id="3.90.550.10">
    <property type="entry name" value="Spore Coat Polysaccharide Biosynthesis Protein SpsA, Chain A"/>
    <property type="match status" value="1"/>
</dbReference>
<proteinExistence type="inferred from homology"/>
<comment type="caution">
    <text evidence="6">The sequence shown here is derived from an EMBL/GenBank/DDBJ whole genome shotgun (WGS) entry which is preliminary data.</text>
</comment>
<keyword evidence="4" id="KW-0175">Coiled coil</keyword>
<dbReference type="AlphaFoldDB" id="A0A935T5E5"/>
<dbReference type="EMBL" id="JADJOT010000003">
    <property type="protein sequence ID" value="MBK7953303.1"/>
    <property type="molecule type" value="Genomic_DNA"/>
</dbReference>
<dbReference type="SUPFAM" id="SSF53448">
    <property type="entry name" value="Nucleotide-diphospho-sugar transferases"/>
    <property type="match status" value="1"/>
</dbReference>
<accession>A0A935T5E5</accession>
<protein>
    <submittedName>
        <fullName evidence="6">Glycosyltransferase</fullName>
    </submittedName>
</protein>
<evidence type="ECO:0000259" key="5">
    <source>
        <dbReference type="Pfam" id="PF00535"/>
    </source>
</evidence>
<evidence type="ECO:0000256" key="3">
    <source>
        <dbReference type="ARBA" id="ARBA00022679"/>
    </source>
</evidence>
<evidence type="ECO:0000313" key="7">
    <source>
        <dbReference type="Proteomes" id="UP000706151"/>
    </source>
</evidence>
<organism evidence="6 7">
    <name type="scientific">Candidatus Accumulibacter affinis</name>
    <dbReference type="NCBI Taxonomy" id="2954384"/>
    <lineage>
        <taxon>Bacteria</taxon>
        <taxon>Pseudomonadati</taxon>
        <taxon>Pseudomonadota</taxon>
        <taxon>Betaproteobacteria</taxon>
        <taxon>Candidatus Accumulibacter</taxon>
    </lineage>
</organism>
<dbReference type="InterPro" id="IPR001173">
    <property type="entry name" value="Glyco_trans_2-like"/>
</dbReference>
<comment type="similarity">
    <text evidence="1">Belongs to the glycosyltransferase 2 family.</text>
</comment>
<dbReference type="GO" id="GO:0016757">
    <property type="term" value="F:glycosyltransferase activity"/>
    <property type="evidence" value="ECO:0007669"/>
    <property type="project" value="UniProtKB-KW"/>
</dbReference>
<evidence type="ECO:0000313" key="6">
    <source>
        <dbReference type="EMBL" id="MBK7953303.1"/>
    </source>
</evidence>